<dbReference type="Pfam" id="PF12796">
    <property type="entry name" value="Ank_2"/>
    <property type="match status" value="1"/>
</dbReference>
<dbReference type="GO" id="GO:0004842">
    <property type="term" value="F:ubiquitin-protein transferase activity"/>
    <property type="evidence" value="ECO:0007669"/>
    <property type="project" value="TreeGrafter"/>
</dbReference>
<name>A0A9P0A329_BEMTA</name>
<dbReference type="PROSITE" id="PS50297">
    <property type="entry name" value="ANK_REP_REGION"/>
    <property type="match status" value="2"/>
</dbReference>
<keyword evidence="5" id="KW-1185">Reference proteome</keyword>
<proteinExistence type="predicted"/>
<gene>
    <name evidence="4" type="ORF">BEMITA_LOCUS2725</name>
</gene>
<dbReference type="SUPFAM" id="SSF48403">
    <property type="entry name" value="Ankyrin repeat"/>
    <property type="match status" value="1"/>
</dbReference>
<dbReference type="PANTHER" id="PTHR24171:SF8">
    <property type="entry name" value="BRCA1-ASSOCIATED RING DOMAIN PROTEIN 1"/>
    <property type="match status" value="1"/>
</dbReference>
<dbReference type="PROSITE" id="PS50088">
    <property type="entry name" value="ANK_REPEAT"/>
    <property type="match status" value="2"/>
</dbReference>
<evidence type="ECO:0000313" key="5">
    <source>
        <dbReference type="Proteomes" id="UP001152759"/>
    </source>
</evidence>
<keyword evidence="2 3" id="KW-0040">ANK repeat</keyword>
<dbReference type="GO" id="GO:0085020">
    <property type="term" value="P:protein K6-linked ubiquitination"/>
    <property type="evidence" value="ECO:0007669"/>
    <property type="project" value="TreeGrafter"/>
</dbReference>
<organism evidence="4 5">
    <name type="scientific">Bemisia tabaci</name>
    <name type="common">Sweetpotato whitefly</name>
    <name type="synonym">Aleurodes tabaci</name>
    <dbReference type="NCBI Taxonomy" id="7038"/>
    <lineage>
        <taxon>Eukaryota</taxon>
        <taxon>Metazoa</taxon>
        <taxon>Ecdysozoa</taxon>
        <taxon>Arthropoda</taxon>
        <taxon>Hexapoda</taxon>
        <taxon>Insecta</taxon>
        <taxon>Pterygota</taxon>
        <taxon>Neoptera</taxon>
        <taxon>Paraneoptera</taxon>
        <taxon>Hemiptera</taxon>
        <taxon>Sternorrhyncha</taxon>
        <taxon>Aleyrodoidea</taxon>
        <taxon>Aleyrodidae</taxon>
        <taxon>Aleyrodinae</taxon>
        <taxon>Bemisia</taxon>
    </lineage>
</organism>
<feature type="repeat" description="ANK" evidence="3">
    <location>
        <begin position="39"/>
        <end position="71"/>
    </location>
</feature>
<evidence type="ECO:0008006" key="6">
    <source>
        <dbReference type="Google" id="ProtNLM"/>
    </source>
</evidence>
<dbReference type="EMBL" id="OU963871">
    <property type="protein sequence ID" value="CAH0383262.1"/>
    <property type="molecule type" value="Genomic_DNA"/>
</dbReference>
<dbReference type="KEGG" id="btab:109037974"/>
<keyword evidence="1" id="KW-0677">Repeat</keyword>
<evidence type="ECO:0000256" key="1">
    <source>
        <dbReference type="ARBA" id="ARBA00022737"/>
    </source>
</evidence>
<protein>
    <recommendedName>
        <fullName evidence="6">Myotrophin</fullName>
    </recommendedName>
</protein>
<dbReference type="Proteomes" id="UP001152759">
    <property type="component" value="Chromosome 10"/>
</dbReference>
<accession>A0A9P0A329</accession>
<dbReference type="GO" id="GO:0070531">
    <property type="term" value="C:BRCA1-A complex"/>
    <property type="evidence" value="ECO:0007669"/>
    <property type="project" value="TreeGrafter"/>
</dbReference>
<dbReference type="GO" id="GO:0031436">
    <property type="term" value="C:BRCA1-BARD1 complex"/>
    <property type="evidence" value="ECO:0007669"/>
    <property type="project" value="TreeGrafter"/>
</dbReference>
<dbReference type="InterPro" id="IPR002110">
    <property type="entry name" value="Ankyrin_rpt"/>
</dbReference>
<feature type="repeat" description="ANK" evidence="3">
    <location>
        <begin position="72"/>
        <end position="104"/>
    </location>
</feature>
<dbReference type="AlphaFoldDB" id="A0A9P0A329"/>
<reference evidence="4" key="1">
    <citation type="submission" date="2021-12" db="EMBL/GenBank/DDBJ databases">
        <authorList>
            <person name="King R."/>
        </authorList>
    </citation>
    <scope>NUCLEOTIDE SEQUENCE</scope>
</reference>
<evidence type="ECO:0000313" key="4">
    <source>
        <dbReference type="EMBL" id="CAH0383262.1"/>
    </source>
</evidence>
<dbReference type="OrthoDB" id="426293at2759"/>
<evidence type="ECO:0000256" key="2">
    <source>
        <dbReference type="ARBA" id="ARBA00023043"/>
    </source>
</evidence>
<sequence>MTCNLSEIVWSIKNKETDSTAEFLDRLEKEAGDINPAYNGRNLIHYAADYGNLHTLELLVKKGCDVNIMDKHEITPLLAAIWEGHAKCVKFLIDNGANLSWKTSDGKTYLESTDDEEIKKLVIDGLKKQNLPVA</sequence>
<dbReference type="Gene3D" id="1.25.40.20">
    <property type="entry name" value="Ankyrin repeat-containing domain"/>
    <property type="match status" value="1"/>
</dbReference>
<dbReference type="SMART" id="SM00248">
    <property type="entry name" value="ANK"/>
    <property type="match status" value="2"/>
</dbReference>
<evidence type="ECO:0000256" key="3">
    <source>
        <dbReference type="PROSITE-ProRule" id="PRU00023"/>
    </source>
</evidence>
<dbReference type="PANTHER" id="PTHR24171">
    <property type="entry name" value="ANKYRIN REPEAT DOMAIN-CONTAINING PROTEIN 39-RELATED"/>
    <property type="match status" value="1"/>
</dbReference>
<dbReference type="InterPro" id="IPR036770">
    <property type="entry name" value="Ankyrin_rpt-contain_sf"/>
</dbReference>